<keyword evidence="1" id="KW-0732">Signal</keyword>
<dbReference type="Pfam" id="PF06551">
    <property type="entry name" value="DUF1120"/>
    <property type="match status" value="1"/>
</dbReference>
<dbReference type="InterPro" id="IPR010546">
    <property type="entry name" value="DUF1120"/>
</dbReference>
<dbReference type="RefSeq" id="WP_177111078.1">
    <property type="nucleotide sequence ID" value="NZ_JACASD010000023.1"/>
</dbReference>
<feature type="chain" id="PRO_5030681701" evidence="1">
    <location>
        <begin position="22"/>
        <end position="205"/>
    </location>
</feature>
<evidence type="ECO:0000313" key="3">
    <source>
        <dbReference type="Proteomes" id="UP000585226"/>
    </source>
</evidence>
<proteinExistence type="predicted"/>
<dbReference type="AlphaFoldDB" id="A0A7Y8G0R1"/>
<comment type="caution">
    <text evidence="2">The sequence shown here is derived from an EMBL/GenBank/DDBJ whole genome shotgun (WGS) entry which is preliminary data.</text>
</comment>
<evidence type="ECO:0000313" key="2">
    <source>
        <dbReference type="EMBL" id="NWE88590.1"/>
    </source>
</evidence>
<dbReference type="EMBL" id="JACASD010000023">
    <property type="protein sequence ID" value="NWE88590.1"/>
    <property type="molecule type" value="Genomic_DNA"/>
</dbReference>
<dbReference type="Proteomes" id="UP000585226">
    <property type="component" value="Unassembled WGS sequence"/>
</dbReference>
<sequence>MRNTRSLLIGVLLASAGNAIAASSVDLTVKGSITPSACTPLLSSGGVADFGKISVKDLRPDNPTYLPIQPMQMTVTCEAATPIAIAAQDNREGTESDLDYYKFGIGLTNASEKLGYATISLSAMVDEQRVRVIGSQDGGQSWIHDSSLMDDGLTSFAVLGTLTPIPVTRLVAALQVRAVIAPADNLTFNQEEPIDGSVTLTVRYL</sequence>
<accession>A0A7Y8G0R1</accession>
<evidence type="ECO:0000256" key="1">
    <source>
        <dbReference type="SAM" id="SignalP"/>
    </source>
</evidence>
<gene>
    <name evidence="2" type="ORF">HX893_10630</name>
</gene>
<protein>
    <submittedName>
        <fullName evidence="2">DUF1120 domain-containing protein</fullName>
    </submittedName>
</protein>
<name>A0A7Y8G0R1_9PSED</name>
<feature type="signal peptide" evidence="1">
    <location>
        <begin position="1"/>
        <end position="21"/>
    </location>
</feature>
<reference evidence="2 3" key="1">
    <citation type="submission" date="2020-04" db="EMBL/GenBank/DDBJ databases">
        <title>Molecular characterization of pseudomonads from Agaricus bisporus reveal novel blotch 2 pathogens in Western Europe.</title>
        <authorList>
            <person name="Taparia T."/>
            <person name="Krijger M."/>
            <person name="Haynes E."/>
            <person name="Elpinstone J.G."/>
            <person name="Noble R."/>
            <person name="Van Der Wolf J."/>
        </authorList>
    </citation>
    <scope>NUCLEOTIDE SEQUENCE [LARGE SCALE GENOMIC DNA]</scope>
    <source>
        <strain evidence="2 3">P8021</strain>
    </source>
</reference>
<organism evidence="2 3">
    <name type="scientific">Pseudomonas reactans</name>
    <dbReference type="NCBI Taxonomy" id="117680"/>
    <lineage>
        <taxon>Bacteria</taxon>
        <taxon>Pseudomonadati</taxon>
        <taxon>Pseudomonadota</taxon>
        <taxon>Gammaproteobacteria</taxon>
        <taxon>Pseudomonadales</taxon>
        <taxon>Pseudomonadaceae</taxon>
        <taxon>Pseudomonas</taxon>
    </lineage>
</organism>